<dbReference type="OrthoDB" id="9802326at2"/>
<evidence type="ECO:0000256" key="4">
    <source>
        <dbReference type="ARBA" id="ARBA00022840"/>
    </source>
</evidence>
<evidence type="ECO:0000313" key="9">
    <source>
        <dbReference type="EMBL" id="SEM70093.1"/>
    </source>
</evidence>
<dbReference type="HAMAP" id="MF_00044">
    <property type="entry name" value="Asp_tRNA_synth_type1"/>
    <property type="match status" value="1"/>
</dbReference>
<sequence>MKRTGYCGLYREKDVGKTETVMGWVQTKRDMGGVVFIDLRDREGILQVVFDIANLTEEDFATAETLKNESVVAVSGLIRLRDEETLNPKLATGLVELKATQVQLLSEAHPLPFAIEDQTPVREELRLKYRFLDIRRPQMLRNLRFRHQVQKAVQDYLDGDGFLAVETPLLTKSTPEGARDYLVPSRVHESCFYALPQSPQIFKQLLMVGGVDKYYQVARCFRDEDLRADRQPEFTQVDMEMSFVEQEDILQHLERLFKHLFEQTLGICFDEPFLRITWQHAMDVYGTDKPDIRFGLPIVDVSDIASSCGFSVFRNVMEAGGAVRAINVKGGADFTRTVIEELTQKAVSYGAKGMAWIAVKPDGELYSILTKYLTAEEMDAILKAVDAKPGDFVLFCADQLDTVRRTLGALRIDIAELLGLRRKDDFKFLFVTDFPQFEYSHEAGRYVATHHPFTMPYPEDVQYLTDDPARVRAQAYDVVLNGVELGSGSMRIYQKEVQQKMFEALGFTAEQIEDSFGFMVNAFQYGTPPHGGFAFGLDRLVMLMLGEDSLRQVIAFPKAKDASCLMTNAPDEVDLAQLKVLGITTGEW</sequence>
<evidence type="ECO:0000256" key="1">
    <source>
        <dbReference type="ARBA" id="ARBA00006303"/>
    </source>
</evidence>
<dbReference type="Pfam" id="PF02938">
    <property type="entry name" value="GAD"/>
    <property type="match status" value="1"/>
</dbReference>
<dbReference type="Gene3D" id="3.30.1360.30">
    <property type="entry name" value="GAD-like domain"/>
    <property type="match status" value="1"/>
</dbReference>
<dbReference type="GO" id="GO:0005737">
    <property type="term" value="C:cytoplasm"/>
    <property type="evidence" value="ECO:0007669"/>
    <property type="project" value="UniProtKB-SubCell"/>
</dbReference>
<feature type="binding site" evidence="7">
    <location>
        <position position="450"/>
    </location>
    <ligand>
        <name>L-aspartate</name>
        <dbReference type="ChEBI" id="CHEBI:29991"/>
    </ligand>
</feature>
<dbReference type="EMBL" id="FOCG01000001">
    <property type="protein sequence ID" value="SEM70093.1"/>
    <property type="molecule type" value="Genomic_DNA"/>
</dbReference>
<feature type="binding site" evidence="7">
    <location>
        <position position="222"/>
    </location>
    <ligand>
        <name>L-aspartate</name>
        <dbReference type="ChEBI" id="CHEBI:29991"/>
    </ligand>
</feature>
<feature type="binding site" evidence="7">
    <location>
        <position position="231"/>
    </location>
    <ligand>
        <name>ATP</name>
        <dbReference type="ChEBI" id="CHEBI:30616"/>
    </ligand>
</feature>
<feature type="domain" description="Aminoacyl-transfer RNA synthetases class-II family profile" evidence="8">
    <location>
        <begin position="143"/>
        <end position="557"/>
    </location>
</feature>
<dbReference type="GO" id="GO:0004815">
    <property type="term" value="F:aspartate-tRNA ligase activity"/>
    <property type="evidence" value="ECO:0007669"/>
    <property type="project" value="UniProtKB-UniRule"/>
</dbReference>
<comment type="catalytic activity">
    <reaction evidence="7">
        <text>tRNA(Asp) + L-aspartate + ATP = L-aspartyl-tRNA(Asp) + AMP + diphosphate</text>
        <dbReference type="Rhea" id="RHEA:19649"/>
        <dbReference type="Rhea" id="RHEA-COMP:9660"/>
        <dbReference type="Rhea" id="RHEA-COMP:9678"/>
        <dbReference type="ChEBI" id="CHEBI:29991"/>
        <dbReference type="ChEBI" id="CHEBI:30616"/>
        <dbReference type="ChEBI" id="CHEBI:33019"/>
        <dbReference type="ChEBI" id="CHEBI:78442"/>
        <dbReference type="ChEBI" id="CHEBI:78516"/>
        <dbReference type="ChEBI" id="CHEBI:456215"/>
        <dbReference type="EC" id="6.1.1.12"/>
    </reaction>
</comment>
<dbReference type="Gene3D" id="2.40.50.140">
    <property type="entry name" value="Nucleic acid-binding proteins"/>
    <property type="match status" value="1"/>
</dbReference>
<dbReference type="GO" id="GO:0016740">
    <property type="term" value="F:transferase activity"/>
    <property type="evidence" value="ECO:0007669"/>
    <property type="project" value="UniProtKB-ARBA"/>
</dbReference>
<dbReference type="SUPFAM" id="SSF55261">
    <property type="entry name" value="GAD domain-like"/>
    <property type="match status" value="1"/>
</dbReference>
<dbReference type="GO" id="GO:0006422">
    <property type="term" value="P:aspartyl-tRNA aminoacylation"/>
    <property type="evidence" value="ECO:0007669"/>
    <property type="project" value="UniProtKB-UniRule"/>
</dbReference>
<dbReference type="RefSeq" id="WP_092752885.1">
    <property type="nucleotide sequence ID" value="NZ_FOCG01000001.1"/>
</dbReference>
<reference evidence="9 10" key="1">
    <citation type="submission" date="2016-10" db="EMBL/GenBank/DDBJ databases">
        <authorList>
            <person name="de Groot N.N."/>
        </authorList>
    </citation>
    <scope>NUCLEOTIDE SEQUENCE [LARGE SCALE GENOMIC DNA]</scope>
    <source>
        <strain evidence="9 10">CGMCC 1.5070</strain>
    </source>
</reference>
<comment type="caution">
    <text evidence="7">Lacks conserved residue(s) required for the propagation of feature annotation.</text>
</comment>
<dbReference type="CDD" id="cd00777">
    <property type="entry name" value="AspRS_core"/>
    <property type="match status" value="1"/>
</dbReference>
<dbReference type="InterPro" id="IPR012340">
    <property type="entry name" value="NA-bd_OB-fold"/>
</dbReference>
<evidence type="ECO:0000256" key="7">
    <source>
        <dbReference type="HAMAP-Rule" id="MF_00044"/>
    </source>
</evidence>
<gene>
    <name evidence="7" type="primary">aspS</name>
    <name evidence="9" type="ORF">SAMN05216180_1337</name>
</gene>
<dbReference type="Proteomes" id="UP000199158">
    <property type="component" value="Unassembled WGS sequence"/>
</dbReference>
<comment type="subcellular location">
    <subcellularLocation>
        <location evidence="7">Cytoplasm</location>
    </subcellularLocation>
</comment>
<feature type="binding site" evidence="7">
    <location>
        <begin position="536"/>
        <end position="539"/>
    </location>
    <ligand>
        <name>ATP</name>
        <dbReference type="ChEBI" id="CHEBI:30616"/>
    </ligand>
</feature>
<dbReference type="PANTHER" id="PTHR22594:SF5">
    <property type="entry name" value="ASPARTATE--TRNA LIGASE, MITOCHONDRIAL"/>
    <property type="match status" value="1"/>
</dbReference>
<dbReference type="GO" id="GO:0140096">
    <property type="term" value="F:catalytic activity, acting on a protein"/>
    <property type="evidence" value="ECO:0007669"/>
    <property type="project" value="UniProtKB-ARBA"/>
</dbReference>
<keyword evidence="2 7" id="KW-0436">Ligase</keyword>
<comment type="similarity">
    <text evidence="1 7">Belongs to the class-II aminoacyl-tRNA synthetase family. Type 1 subfamily.</text>
</comment>
<keyword evidence="3 7" id="KW-0547">Nucleotide-binding</keyword>
<comment type="subunit">
    <text evidence="7">Homodimer.</text>
</comment>
<keyword evidence="10" id="KW-1185">Reference proteome</keyword>
<dbReference type="InterPro" id="IPR004364">
    <property type="entry name" value="Aa-tRNA-synt_II"/>
</dbReference>
<feature type="binding site" evidence="7">
    <location>
        <position position="491"/>
    </location>
    <ligand>
        <name>L-aspartate</name>
        <dbReference type="ChEBI" id="CHEBI:29991"/>
    </ligand>
</feature>
<feature type="binding site" evidence="7">
    <location>
        <begin position="222"/>
        <end position="224"/>
    </location>
    <ligand>
        <name>ATP</name>
        <dbReference type="ChEBI" id="CHEBI:30616"/>
    </ligand>
</feature>
<protein>
    <recommendedName>
        <fullName evidence="7">Aspartate--tRNA ligase</fullName>
        <ecNumber evidence="7">6.1.1.12</ecNumber>
    </recommendedName>
    <alternativeName>
        <fullName evidence="7">Aspartyl-tRNA synthetase</fullName>
        <shortName evidence="7">AspRS</shortName>
    </alternativeName>
</protein>
<comment type="function">
    <text evidence="7">Catalyzes the attachment of L-aspartate to tRNA(Asp) in a two-step reaction: L-aspartate is first activated by ATP to form Asp-AMP and then transferred to the acceptor end of tRNA(Asp).</text>
</comment>
<dbReference type="SUPFAM" id="SSF50249">
    <property type="entry name" value="Nucleic acid-binding proteins"/>
    <property type="match status" value="1"/>
</dbReference>
<dbReference type="InterPro" id="IPR006195">
    <property type="entry name" value="aa-tRNA-synth_II"/>
</dbReference>
<keyword evidence="4 7" id="KW-0067">ATP-binding</keyword>
<dbReference type="Gene3D" id="3.30.930.10">
    <property type="entry name" value="Bira Bifunctional Protein, Domain 2"/>
    <property type="match status" value="1"/>
</dbReference>
<feature type="binding site" evidence="7">
    <location>
        <position position="176"/>
    </location>
    <ligand>
        <name>L-aspartate</name>
        <dbReference type="ChEBI" id="CHEBI:29991"/>
    </ligand>
</feature>
<evidence type="ECO:0000256" key="6">
    <source>
        <dbReference type="ARBA" id="ARBA00023146"/>
    </source>
</evidence>
<dbReference type="NCBIfam" id="TIGR00459">
    <property type="entry name" value="aspS_bact"/>
    <property type="match status" value="1"/>
</dbReference>
<dbReference type="InterPro" id="IPR045864">
    <property type="entry name" value="aa-tRNA-synth_II/BPL/LPL"/>
</dbReference>
<keyword evidence="6 7" id="KW-0030">Aminoacyl-tRNA synthetase</keyword>
<dbReference type="NCBIfam" id="NF001750">
    <property type="entry name" value="PRK00476.1"/>
    <property type="match status" value="1"/>
</dbReference>
<evidence type="ECO:0000256" key="3">
    <source>
        <dbReference type="ARBA" id="ARBA00022741"/>
    </source>
</evidence>
<dbReference type="EC" id="6.1.1.12" evidence="7"/>
<dbReference type="Pfam" id="PF00152">
    <property type="entry name" value="tRNA-synt_2"/>
    <property type="match status" value="1"/>
</dbReference>
<dbReference type="GO" id="GO:0003676">
    <property type="term" value="F:nucleic acid binding"/>
    <property type="evidence" value="ECO:0007669"/>
    <property type="project" value="InterPro"/>
</dbReference>
<evidence type="ECO:0000259" key="8">
    <source>
        <dbReference type="PROSITE" id="PS50862"/>
    </source>
</evidence>
<dbReference type="AlphaFoldDB" id="A0A1H8AHS8"/>
<dbReference type="InterPro" id="IPR004365">
    <property type="entry name" value="NA-bd_OB_tRNA"/>
</dbReference>
<dbReference type="PROSITE" id="PS50862">
    <property type="entry name" value="AA_TRNA_LIGASE_II"/>
    <property type="match status" value="1"/>
</dbReference>
<dbReference type="InterPro" id="IPR004115">
    <property type="entry name" value="GAD-like_sf"/>
</dbReference>
<dbReference type="InterPro" id="IPR004524">
    <property type="entry name" value="Asp-tRNA-ligase_1"/>
</dbReference>
<keyword evidence="5 7" id="KW-0648">Protein biosynthesis</keyword>
<feature type="binding site" evidence="7">
    <location>
        <position position="484"/>
    </location>
    <ligand>
        <name>ATP</name>
        <dbReference type="ChEBI" id="CHEBI:30616"/>
    </ligand>
</feature>
<proteinExistence type="inferred from homology"/>
<dbReference type="InterPro" id="IPR002312">
    <property type="entry name" value="Asp/Asn-tRNA-synth_IIb"/>
</dbReference>
<dbReference type="InterPro" id="IPR029351">
    <property type="entry name" value="GAD_dom"/>
</dbReference>
<accession>A0A1H8AHS8</accession>
<evidence type="ECO:0000313" key="10">
    <source>
        <dbReference type="Proteomes" id="UP000199158"/>
    </source>
</evidence>
<dbReference type="CDD" id="cd04317">
    <property type="entry name" value="EcAspRS_like_N"/>
    <property type="match status" value="1"/>
</dbReference>
<dbReference type="GO" id="GO:0005524">
    <property type="term" value="F:ATP binding"/>
    <property type="evidence" value="ECO:0007669"/>
    <property type="project" value="UniProtKB-UniRule"/>
</dbReference>
<dbReference type="InterPro" id="IPR047089">
    <property type="entry name" value="Asp-tRNA-ligase_1_N"/>
</dbReference>
<dbReference type="SUPFAM" id="SSF55681">
    <property type="entry name" value="Class II aaRS and biotin synthetases"/>
    <property type="match status" value="1"/>
</dbReference>
<feature type="region of interest" description="Aspartate" evidence="7">
    <location>
        <begin position="200"/>
        <end position="203"/>
    </location>
</feature>
<keyword evidence="7" id="KW-0963">Cytoplasm</keyword>
<organism evidence="9 10">
    <name type="scientific">Hydrogenoanaerobacterium saccharovorans</name>
    <dbReference type="NCBI Taxonomy" id="474960"/>
    <lineage>
        <taxon>Bacteria</taxon>
        <taxon>Bacillati</taxon>
        <taxon>Bacillota</taxon>
        <taxon>Clostridia</taxon>
        <taxon>Eubacteriales</taxon>
        <taxon>Oscillospiraceae</taxon>
        <taxon>Hydrogenoanaerobacterium</taxon>
    </lineage>
</organism>
<dbReference type="PRINTS" id="PR01042">
    <property type="entry name" value="TRNASYNTHASP"/>
</dbReference>
<name>A0A1H8AHS8_9FIRM</name>
<evidence type="ECO:0000256" key="2">
    <source>
        <dbReference type="ARBA" id="ARBA00022598"/>
    </source>
</evidence>
<dbReference type="STRING" id="474960.SAMN05216180_1337"/>
<dbReference type="InterPro" id="IPR047090">
    <property type="entry name" value="AspRS_core"/>
</dbReference>
<evidence type="ECO:0000256" key="5">
    <source>
        <dbReference type="ARBA" id="ARBA00022917"/>
    </source>
</evidence>
<dbReference type="Pfam" id="PF01336">
    <property type="entry name" value="tRNA_anti-codon"/>
    <property type="match status" value="1"/>
</dbReference>
<dbReference type="PANTHER" id="PTHR22594">
    <property type="entry name" value="ASPARTYL/LYSYL-TRNA SYNTHETASE"/>
    <property type="match status" value="1"/>
</dbReference>